<organism evidence="3 4">
    <name type="scientific">Cucurbita moschata</name>
    <name type="common">Winter crookneck squash</name>
    <name type="synonym">Cucurbita pepo var. moschata</name>
    <dbReference type="NCBI Taxonomy" id="3662"/>
    <lineage>
        <taxon>Eukaryota</taxon>
        <taxon>Viridiplantae</taxon>
        <taxon>Streptophyta</taxon>
        <taxon>Embryophyta</taxon>
        <taxon>Tracheophyta</taxon>
        <taxon>Spermatophyta</taxon>
        <taxon>Magnoliopsida</taxon>
        <taxon>eudicotyledons</taxon>
        <taxon>Gunneridae</taxon>
        <taxon>Pentapetalae</taxon>
        <taxon>rosids</taxon>
        <taxon>fabids</taxon>
        <taxon>Cucurbitales</taxon>
        <taxon>Cucurbitaceae</taxon>
        <taxon>Cucurbiteae</taxon>
        <taxon>Cucurbita</taxon>
    </lineage>
</organism>
<comment type="similarity">
    <text evidence="1">Belongs to the STIG1 family.</text>
</comment>
<dbReference type="KEGG" id="cmos:111450462"/>
<dbReference type="PANTHER" id="PTHR33227">
    <property type="entry name" value="STIGMA-SPECIFIC STIG1-LIKE PROTEIN 3"/>
    <property type="match status" value="1"/>
</dbReference>
<dbReference type="InterPro" id="IPR006969">
    <property type="entry name" value="Stig-like"/>
</dbReference>
<name>A0A6J1G3L0_CUCMO</name>
<evidence type="ECO:0000256" key="2">
    <source>
        <dbReference type="ARBA" id="ARBA00022729"/>
    </source>
</evidence>
<accession>A0A6J1G3L0</accession>
<sequence length="166" mass="18653">MEVRKIILVLAITMAFSITLTTNIFDKSTTVTETKIKTKTTLPLIEKKEEAATTTTTTTTTLLPSRPLSRFLAEKEKNPRSASHCNKNKKMCETMYGKGWQCCNNKCVDLRNDKHNCGGCKKKCKYTAECCGGQCVDVAYDKRHCGSCNNRCQRGKFCVYGMCEYA</sequence>
<proteinExistence type="inferred from homology"/>
<keyword evidence="3" id="KW-1185">Reference proteome</keyword>
<evidence type="ECO:0000313" key="3">
    <source>
        <dbReference type="Proteomes" id="UP000504609"/>
    </source>
</evidence>
<dbReference type="Proteomes" id="UP000504609">
    <property type="component" value="Unplaced"/>
</dbReference>
<evidence type="ECO:0000313" key="4">
    <source>
        <dbReference type="RefSeq" id="XP_022946387.1"/>
    </source>
</evidence>
<protein>
    <submittedName>
        <fullName evidence="4">Stigma-specific STIG1-like protein 1</fullName>
    </submittedName>
</protein>
<dbReference type="GeneID" id="111450462"/>
<dbReference type="Pfam" id="PF04885">
    <property type="entry name" value="Stig1"/>
    <property type="match status" value="1"/>
</dbReference>
<dbReference type="RefSeq" id="XP_022946387.1">
    <property type="nucleotide sequence ID" value="XM_023090619.1"/>
</dbReference>
<dbReference type="AlphaFoldDB" id="A0A6J1G3L0"/>
<gene>
    <name evidence="4" type="primary">LOC111450462</name>
</gene>
<dbReference type="PANTHER" id="PTHR33227:SF18">
    <property type="entry name" value="STIGMA-SPECIFIC STIG1-LIKE PROTEIN 3"/>
    <property type="match status" value="1"/>
</dbReference>
<evidence type="ECO:0000256" key="1">
    <source>
        <dbReference type="ARBA" id="ARBA00006010"/>
    </source>
</evidence>
<reference evidence="4" key="1">
    <citation type="submission" date="2025-08" db="UniProtKB">
        <authorList>
            <consortium name="RefSeq"/>
        </authorList>
    </citation>
    <scope>IDENTIFICATION</scope>
    <source>
        <tissue evidence="4">Young leaves</tissue>
    </source>
</reference>
<keyword evidence="2" id="KW-0732">Signal</keyword>